<protein>
    <submittedName>
        <fullName evidence="2">Uncharacterized protein</fullName>
    </submittedName>
</protein>
<feature type="compositionally biased region" description="Basic and acidic residues" evidence="1">
    <location>
        <begin position="60"/>
        <end position="75"/>
    </location>
</feature>
<reference evidence="2" key="1">
    <citation type="submission" date="2019-03" db="EMBL/GenBank/DDBJ databases">
        <title>WGS assembly of Setaria viridis.</title>
        <authorList>
            <person name="Huang P."/>
            <person name="Jenkins J."/>
            <person name="Grimwood J."/>
            <person name="Barry K."/>
            <person name="Healey A."/>
            <person name="Mamidi S."/>
            <person name="Sreedasyam A."/>
            <person name="Shu S."/>
            <person name="Feldman M."/>
            <person name="Wu J."/>
            <person name="Yu Y."/>
            <person name="Chen C."/>
            <person name="Johnson J."/>
            <person name="Rokhsar D."/>
            <person name="Baxter I."/>
            <person name="Schmutz J."/>
            <person name="Brutnell T."/>
            <person name="Kellogg E."/>
        </authorList>
    </citation>
    <scope>NUCLEOTIDE SEQUENCE [LARGE SCALE GENOMIC DNA]</scope>
</reference>
<dbReference type="Gramene" id="TKW25165">
    <property type="protein sequence ID" value="TKW25165"/>
    <property type="gene ID" value="SEVIR_3G098033v2"/>
</dbReference>
<name>A0A4U6V9S1_SETVI</name>
<organism evidence="2 3">
    <name type="scientific">Setaria viridis</name>
    <name type="common">Green bristlegrass</name>
    <name type="synonym">Setaria italica subsp. viridis</name>
    <dbReference type="NCBI Taxonomy" id="4556"/>
    <lineage>
        <taxon>Eukaryota</taxon>
        <taxon>Viridiplantae</taxon>
        <taxon>Streptophyta</taxon>
        <taxon>Embryophyta</taxon>
        <taxon>Tracheophyta</taxon>
        <taxon>Spermatophyta</taxon>
        <taxon>Magnoliopsida</taxon>
        <taxon>Liliopsida</taxon>
        <taxon>Poales</taxon>
        <taxon>Poaceae</taxon>
        <taxon>PACMAD clade</taxon>
        <taxon>Panicoideae</taxon>
        <taxon>Panicodae</taxon>
        <taxon>Paniceae</taxon>
        <taxon>Cenchrinae</taxon>
        <taxon>Setaria</taxon>
    </lineage>
</organism>
<evidence type="ECO:0000256" key="1">
    <source>
        <dbReference type="SAM" id="MobiDB-lite"/>
    </source>
</evidence>
<proteinExistence type="predicted"/>
<evidence type="ECO:0000313" key="3">
    <source>
        <dbReference type="Proteomes" id="UP000298652"/>
    </source>
</evidence>
<evidence type="ECO:0000313" key="2">
    <source>
        <dbReference type="EMBL" id="TKW25165.1"/>
    </source>
</evidence>
<dbReference type="AlphaFoldDB" id="A0A4U6V9S1"/>
<gene>
    <name evidence="2" type="ORF">SEVIR_3G098033v2</name>
</gene>
<dbReference type="EMBL" id="CM016554">
    <property type="protein sequence ID" value="TKW25165.1"/>
    <property type="molecule type" value="Genomic_DNA"/>
</dbReference>
<feature type="compositionally biased region" description="Polar residues" evidence="1">
    <location>
        <begin position="1"/>
        <end position="14"/>
    </location>
</feature>
<feature type="region of interest" description="Disordered" evidence="1">
    <location>
        <begin position="1"/>
        <end position="27"/>
    </location>
</feature>
<accession>A0A4U6V9S1</accession>
<feature type="region of interest" description="Disordered" evidence="1">
    <location>
        <begin position="52"/>
        <end position="75"/>
    </location>
</feature>
<keyword evidence="3" id="KW-1185">Reference proteome</keyword>
<dbReference type="Proteomes" id="UP000298652">
    <property type="component" value="Chromosome 3"/>
</dbReference>
<sequence>MSSPRAWSSDTPPTAGSEETPCCRLGSSPDAPAAHPFGLCFCETEVFFNGAGLASPPWKPDTRTELDRVKELSYS</sequence>